<reference evidence="2 3" key="1">
    <citation type="journal article" date="2014" name="Nat. Commun.">
        <title>Klebsormidium flaccidum genome reveals primary factors for plant terrestrial adaptation.</title>
        <authorList>
            <person name="Hori K."/>
            <person name="Maruyama F."/>
            <person name="Fujisawa T."/>
            <person name="Togashi T."/>
            <person name="Yamamoto N."/>
            <person name="Seo M."/>
            <person name="Sato S."/>
            <person name="Yamada T."/>
            <person name="Mori H."/>
            <person name="Tajima N."/>
            <person name="Moriyama T."/>
            <person name="Ikeuchi M."/>
            <person name="Watanabe M."/>
            <person name="Wada H."/>
            <person name="Kobayashi K."/>
            <person name="Saito M."/>
            <person name="Masuda T."/>
            <person name="Sasaki-Sekimoto Y."/>
            <person name="Mashiguchi K."/>
            <person name="Awai K."/>
            <person name="Shimojima M."/>
            <person name="Masuda S."/>
            <person name="Iwai M."/>
            <person name="Nobusawa T."/>
            <person name="Narise T."/>
            <person name="Kondo S."/>
            <person name="Saito H."/>
            <person name="Sato R."/>
            <person name="Murakawa M."/>
            <person name="Ihara Y."/>
            <person name="Oshima-Yamada Y."/>
            <person name="Ohtaka K."/>
            <person name="Satoh M."/>
            <person name="Sonobe K."/>
            <person name="Ishii M."/>
            <person name="Ohtani R."/>
            <person name="Kanamori-Sato M."/>
            <person name="Honoki R."/>
            <person name="Miyazaki D."/>
            <person name="Mochizuki H."/>
            <person name="Umetsu J."/>
            <person name="Higashi K."/>
            <person name="Shibata D."/>
            <person name="Kamiya Y."/>
            <person name="Sato N."/>
            <person name="Nakamura Y."/>
            <person name="Tabata S."/>
            <person name="Ida S."/>
            <person name="Kurokawa K."/>
            <person name="Ohta H."/>
        </authorList>
    </citation>
    <scope>NUCLEOTIDE SEQUENCE [LARGE SCALE GENOMIC DNA]</scope>
    <source>
        <strain evidence="2 3">NIES-2285</strain>
    </source>
</reference>
<feature type="transmembrane region" description="Helical" evidence="1">
    <location>
        <begin position="69"/>
        <end position="86"/>
    </location>
</feature>
<dbReference type="AlphaFoldDB" id="A0A1Y1I715"/>
<keyword evidence="1" id="KW-0472">Membrane</keyword>
<dbReference type="EMBL" id="DF237162">
    <property type="protein sequence ID" value="GAQ84931.1"/>
    <property type="molecule type" value="Genomic_DNA"/>
</dbReference>
<name>A0A1Y1I715_KLENI</name>
<protein>
    <submittedName>
        <fullName evidence="2">Uncharacterized protein</fullName>
    </submittedName>
</protein>
<keyword evidence="3" id="KW-1185">Reference proteome</keyword>
<evidence type="ECO:0000256" key="1">
    <source>
        <dbReference type="SAM" id="Phobius"/>
    </source>
</evidence>
<evidence type="ECO:0000313" key="3">
    <source>
        <dbReference type="Proteomes" id="UP000054558"/>
    </source>
</evidence>
<keyword evidence="1" id="KW-0812">Transmembrane</keyword>
<dbReference type="Proteomes" id="UP000054558">
    <property type="component" value="Unassembled WGS sequence"/>
</dbReference>
<sequence length="89" mass="10265">MDFLELPRRAWRPYDFPDPRRLFPGANLAPPAQPFVPPTKTAFGHTRSAHYFFLHLNPFALNHRAAESVVFFPFVLLTCIALPIYLSPR</sequence>
<organism evidence="2 3">
    <name type="scientific">Klebsormidium nitens</name>
    <name type="common">Green alga</name>
    <name type="synonym">Ulothrix nitens</name>
    <dbReference type="NCBI Taxonomy" id="105231"/>
    <lineage>
        <taxon>Eukaryota</taxon>
        <taxon>Viridiplantae</taxon>
        <taxon>Streptophyta</taxon>
        <taxon>Klebsormidiophyceae</taxon>
        <taxon>Klebsormidiales</taxon>
        <taxon>Klebsormidiaceae</taxon>
        <taxon>Klebsormidium</taxon>
    </lineage>
</organism>
<accession>A0A1Y1I715</accession>
<proteinExistence type="predicted"/>
<keyword evidence="1" id="KW-1133">Transmembrane helix</keyword>
<evidence type="ECO:0000313" key="2">
    <source>
        <dbReference type="EMBL" id="GAQ84931.1"/>
    </source>
</evidence>
<gene>
    <name evidence="2" type="ORF">KFL_002130075</name>
</gene>